<evidence type="ECO:0000256" key="1">
    <source>
        <dbReference type="SAM" id="MobiDB-lite"/>
    </source>
</evidence>
<protein>
    <submittedName>
        <fullName evidence="2">Phage terminase small subunit P27 family</fullName>
    </submittedName>
</protein>
<dbReference type="Proteomes" id="UP001319882">
    <property type="component" value="Unassembled WGS sequence"/>
</dbReference>
<dbReference type="EMBL" id="WHVL01000005">
    <property type="protein sequence ID" value="MCB8889942.1"/>
    <property type="molecule type" value="Genomic_DNA"/>
</dbReference>
<dbReference type="NCBIfam" id="TIGR01558">
    <property type="entry name" value="sm_term_P27"/>
    <property type="match status" value="1"/>
</dbReference>
<gene>
    <name evidence="2" type="ORF">GEV37_12545</name>
</gene>
<dbReference type="RefSeq" id="WP_227390608.1">
    <property type="nucleotide sequence ID" value="NZ_JBHSCJ010000002.1"/>
</dbReference>
<feature type="region of interest" description="Disordered" evidence="1">
    <location>
        <begin position="136"/>
        <end position="156"/>
    </location>
</feature>
<name>A0ABS8DUD3_9GAMM</name>
<evidence type="ECO:0000313" key="2">
    <source>
        <dbReference type="EMBL" id="MCB8889942.1"/>
    </source>
</evidence>
<keyword evidence="3" id="KW-1185">Reference proteome</keyword>
<feature type="region of interest" description="Disordered" evidence="1">
    <location>
        <begin position="1"/>
        <end position="39"/>
    </location>
</feature>
<proteinExistence type="predicted"/>
<organism evidence="2 3">
    <name type="scientific">Vreelandella malpeensis</name>
    <dbReference type="NCBI Taxonomy" id="1172368"/>
    <lineage>
        <taxon>Bacteria</taxon>
        <taxon>Pseudomonadati</taxon>
        <taxon>Pseudomonadota</taxon>
        <taxon>Gammaproteobacteria</taxon>
        <taxon>Oceanospirillales</taxon>
        <taxon>Halomonadaceae</taxon>
        <taxon>Vreelandella</taxon>
    </lineage>
</organism>
<feature type="compositionally biased region" description="Basic residues" evidence="1">
    <location>
        <begin position="1"/>
        <end position="11"/>
    </location>
</feature>
<accession>A0ABS8DUD3</accession>
<reference evidence="2 3" key="1">
    <citation type="journal article" date="2021" name="Sci. Rep.">
        <title>Genome analysis of a halophilic bacterium Halomonas malpeensis YU-PRIM-29(T) reveals its exopolysaccharide and pigment producing capabilities.</title>
        <authorList>
            <person name="Athmika"/>
            <person name="Ghate S.D."/>
            <person name="Arun A.B."/>
            <person name="Rao S.S."/>
            <person name="Kumar S.T.A."/>
            <person name="Kandiyil M.K."/>
            <person name="Saptami K."/>
            <person name="Rekha P.D."/>
        </authorList>
    </citation>
    <scope>NUCLEOTIDE SEQUENCE [LARGE SCALE GENOMIC DNA]</scope>
    <source>
        <strain evidence="3">prim 29</strain>
    </source>
</reference>
<dbReference type="InterPro" id="IPR006448">
    <property type="entry name" value="Phage_term_ssu_P27"/>
</dbReference>
<comment type="caution">
    <text evidence="2">The sequence shown here is derived from an EMBL/GenBank/DDBJ whole genome shotgun (WGS) entry which is preliminary data.</text>
</comment>
<evidence type="ECO:0000313" key="3">
    <source>
        <dbReference type="Proteomes" id="UP001319882"/>
    </source>
</evidence>
<sequence>MTRGRKPKPSHLKAVQGNAGKRAVNHDEPQGEELDDVPLPPEWLSPIGIEMWERVAPWLIGSKILTGSDLHNLEAFCAAYSRWRLAEQDIAKNGIVVPGLNSDVKNPACTEANAALKQMALYGSALGLDPSSRSRLAVPGAKDASNPFKDLLGKKR</sequence>
<dbReference type="Pfam" id="PF05119">
    <property type="entry name" value="Terminase_4"/>
    <property type="match status" value="1"/>
</dbReference>